<evidence type="ECO:0000313" key="2">
    <source>
        <dbReference type="EMBL" id="SDH80706.1"/>
    </source>
</evidence>
<evidence type="ECO:0000256" key="1">
    <source>
        <dbReference type="SAM" id="MobiDB-lite"/>
    </source>
</evidence>
<accession>A0A1G8FF28</accession>
<gene>
    <name evidence="2" type="ORF">SAMN05443529_11969</name>
</gene>
<evidence type="ECO:0000313" key="3">
    <source>
        <dbReference type="Proteomes" id="UP000198656"/>
    </source>
</evidence>
<keyword evidence="3" id="KW-1185">Reference proteome</keyword>
<feature type="region of interest" description="Disordered" evidence="1">
    <location>
        <begin position="1"/>
        <end position="51"/>
    </location>
</feature>
<dbReference type="RefSeq" id="WP_176786192.1">
    <property type="nucleotide sequence ID" value="NZ_FNCP01000019.1"/>
</dbReference>
<dbReference type="EMBL" id="FNCP01000019">
    <property type="protein sequence ID" value="SDH80706.1"/>
    <property type="molecule type" value="Genomic_DNA"/>
</dbReference>
<reference evidence="3" key="1">
    <citation type="submission" date="2016-10" db="EMBL/GenBank/DDBJ databases">
        <authorList>
            <person name="Varghese N."/>
            <person name="Submissions S."/>
        </authorList>
    </citation>
    <scope>NUCLEOTIDE SEQUENCE [LARGE SCALE GENOMIC DNA]</scope>
    <source>
        <strain evidence="3">DSM 8344</strain>
    </source>
</reference>
<sequence>MTHKNESRRENLADKFPEMDEHFQELKKQDYEPKIERLGQTKKDQRARTEK</sequence>
<organism evidence="2 3">
    <name type="scientific">Desulfosporosinus hippei DSM 8344</name>
    <dbReference type="NCBI Taxonomy" id="1121419"/>
    <lineage>
        <taxon>Bacteria</taxon>
        <taxon>Bacillati</taxon>
        <taxon>Bacillota</taxon>
        <taxon>Clostridia</taxon>
        <taxon>Eubacteriales</taxon>
        <taxon>Desulfitobacteriaceae</taxon>
        <taxon>Desulfosporosinus</taxon>
    </lineage>
</organism>
<name>A0A1G8FF28_9FIRM</name>
<dbReference type="AlphaFoldDB" id="A0A1G8FF28"/>
<proteinExistence type="predicted"/>
<protein>
    <submittedName>
        <fullName evidence="2">Uncharacterized protein</fullName>
    </submittedName>
</protein>
<dbReference type="Proteomes" id="UP000198656">
    <property type="component" value="Unassembled WGS sequence"/>
</dbReference>